<gene>
    <name evidence="10" type="ORF">CANCADRAFT_124024</name>
</gene>
<dbReference type="FunFam" id="2.40.50.140:FF:000038">
    <property type="entry name" value="Exosome complex component RRP4"/>
    <property type="match status" value="1"/>
</dbReference>
<dbReference type="GO" id="GO:0071051">
    <property type="term" value="P:poly(A)-dependent snoRNA 3'-end processing"/>
    <property type="evidence" value="ECO:0007669"/>
    <property type="project" value="EnsemblFungi"/>
</dbReference>
<dbReference type="GO" id="GO:0000177">
    <property type="term" value="C:cytoplasmic exosome (RNase complex)"/>
    <property type="evidence" value="ECO:0007669"/>
    <property type="project" value="EnsemblFungi"/>
</dbReference>
<dbReference type="GO" id="GO:0003723">
    <property type="term" value="F:RNA binding"/>
    <property type="evidence" value="ECO:0007669"/>
    <property type="project" value="UniProtKB-KW"/>
</dbReference>
<organism evidence="10 11">
    <name type="scientific">Tortispora caseinolytica NRRL Y-17796</name>
    <dbReference type="NCBI Taxonomy" id="767744"/>
    <lineage>
        <taxon>Eukaryota</taxon>
        <taxon>Fungi</taxon>
        <taxon>Dikarya</taxon>
        <taxon>Ascomycota</taxon>
        <taxon>Saccharomycotina</taxon>
        <taxon>Trigonopsidomycetes</taxon>
        <taxon>Trigonopsidales</taxon>
        <taxon>Trigonopsidaceae</taxon>
        <taxon>Tortispora</taxon>
    </lineage>
</organism>
<dbReference type="Pfam" id="PF14382">
    <property type="entry name" value="ECR1_N"/>
    <property type="match status" value="1"/>
</dbReference>
<dbReference type="CDD" id="cd05789">
    <property type="entry name" value="S1_Rrp4"/>
    <property type="match status" value="1"/>
</dbReference>
<keyword evidence="6" id="KW-0539">Nucleus</keyword>
<sequence length="303" mass="33401">MSLLVTRKSNNLNSLEINDSDDYKNNAVVTPGEVVTEEVTWMKGHGTFTDSRGIKASLAGTVTRVNKLISVRPLKGRYQPEVGDHVIGRVLEVGLKRWKIEIGAAQAGTLMLGSINLPGGILRRKSESDEIQMRELLKEGDLFNAEVQGVFGHGTVHLHTRSLKYGKLRNGFLVVVPSQLIVRSRSYSHILQSGVNMLVGINGMIWLSKQTEEPSAVDTPAITRLEEETQWSIYSDENEFIPPITRSSIARYACCIKALAAFEAPISDSTVNAAYEASLQYQSETLMNPEIQNNIAIMALKSS</sequence>
<keyword evidence="3" id="KW-0698">rRNA processing</keyword>
<dbReference type="InterPro" id="IPR048565">
    <property type="entry name" value="S1_RRP4"/>
</dbReference>
<dbReference type="Pfam" id="PF21266">
    <property type="entry name" value="S1_RRP4"/>
    <property type="match status" value="1"/>
</dbReference>
<reference evidence="11" key="1">
    <citation type="submission" date="2016-02" db="EMBL/GenBank/DDBJ databases">
        <title>Comparative genomics of biotechnologically important yeasts.</title>
        <authorList>
            <consortium name="DOE Joint Genome Institute"/>
            <person name="Riley R."/>
            <person name="Haridas S."/>
            <person name="Wolfe K.H."/>
            <person name="Lopes M.R."/>
            <person name="Hittinger C.T."/>
            <person name="Goker M."/>
            <person name="Salamov A."/>
            <person name="Wisecaver J."/>
            <person name="Long T.M."/>
            <person name="Aerts A.L."/>
            <person name="Barry K."/>
            <person name="Choi C."/>
            <person name="Clum A."/>
            <person name="Coughlan A.Y."/>
            <person name="Deshpande S."/>
            <person name="Douglass A.P."/>
            <person name="Hanson S.J."/>
            <person name="Klenk H.-P."/>
            <person name="Labutti K."/>
            <person name="Lapidus A."/>
            <person name="Lindquist E."/>
            <person name="Lipzen A."/>
            <person name="Meier-Kolthoff J.P."/>
            <person name="Ohm R.A."/>
            <person name="Otillar R.P."/>
            <person name="Pangilinan J."/>
            <person name="Peng Y."/>
            <person name="Rokas A."/>
            <person name="Rosa C.A."/>
            <person name="Scheuner C."/>
            <person name="Sibirny A.A."/>
            <person name="Slot J.C."/>
            <person name="Stielow J.B."/>
            <person name="Sun H."/>
            <person name="Kurtzman C.P."/>
            <person name="Blackwell M."/>
            <person name="Jeffries T.W."/>
            <person name="Grigoriev I.V."/>
        </authorList>
    </citation>
    <scope>NUCLEOTIDE SEQUENCE [LARGE SCALE GENOMIC DNA]</scope>
    <source>
        <strain evidence="11">NRRL Y-17796</strain>
    </source>
</reference>
<evidence type="ECO:0000256" key="4">
    <source>
        <dbReference type="ARBA" id="ARBA00022835"/>
    </source>
</evidence>
<evidence type="ECO:0000256" key="3">
    <source>
        <dbReference type="ARBA" id="ARBA00022552"/>
    </source>
</evidence>
<evidence type="ECO:0000256" key="5">
    <source>
        <dbReference type="ARBA" id="ARBA00022884"/>
    </source>
</evidence>
<keyword evidence="11" id="KW-1185">Reference proteome</keyword>
<evidence type="ECO:0000313" key="10">
    <source>
        <dbReference type="EMBL" id="ODV88510.1"/>
    </source>
</evidence>
<dbReference type="InterPro" id="IPR026699">
    <property type="entry name" value="Exosome_RNA_bind1/RRP40/RRP4"/>
</dbReference>
<protein>
    <submittedName>
        <fullName evidence="10">Uncharacterized protein</fullName>
    </submittedName>
</protein>
<dbReference type="Pfam" id="PF15985">
    <property type="entry name" value="KH_6"/>
    <property type="match status" value="1"/>
</dbReference>
<evidence type="ECO:0000259" key="8">
    <source>
        <dbReference type="Pfam" id="PF15985"/>
    </source>
</evidence>
<dbReference type="GO" id="GO:0000785">
    <property type="term" value="C:chromatin"/>
    <property type="evidence" value="ECO:0007669"/>
    <property type="project" value="EnsemblFungi"/>
</dbReference>
<dbReference type="PANTHER" id="PTHR21321">
    <property type="entry name" value="PNAS-3 RELATED"/>
    <property type="match status" value="1"/>
</dbReference>
<evidence type="ECO:0000256" key="6">
    <source>
        <dbReference type="ARBA" id="ARBA00023242"/>
    </source>
</evidence>
<dbReference type="EMBL" id="KV453843">
    <property type="protein sequence ID" value="ODV88510.1"/>
    <property type="molecule type" value="Genomic_DNA"/>
</dbReference>
<dbReference type="GO" id="GO:0071038">
    <property type="term" value="P:TRAMP-dependent tRNA surveillance pathway"/>
    <property type="evidence" value="ECO:0007669"/>
    <property type="project" value="EnsemblFungi"/>
</dbReference>
<evidence type="ECO:0000259" key="7">
    <source>
        <dbReference type="Pfam" id="PF14382"/>
    </source>
</evidence>
<dbReference type="GO" id="GO:0071028">
    <property type="term" value="P:nuclear mRNA surveillance"/>
    <property type="evidence" value="ECO:0007669"/>
    <property type="project" value="EnsemblFungi"/>
</dbReference>
<evidence type="ECO:0000259" key="9">
    <source>
        <dbReference type="Pfam" id="PF21266"/>
    </source>
</evidence>
<comment type="similarity">
    <text evidence="2">Belongs to the RRP4 family.</text>
</comment>
<dbReference type="Gene3D" id="2.40.50.140">
    <property type="entry name" value="Nucleic acid-binding proteins"/>
    <property type="match status" value="1"/>
</dbReference>
<keyword evidence="4" id="KW-0271">Exosome</keyword>
<dbReference type="GO" id="GO:0034475">
    <property type="term" value="P:U4 snRNA 3'-end processing"/>
    <property type="evidence" value="ECO:0007669"/>
    <property type="project" value="EnsemblFungi"/>
</dbReference>
<dbReference type="OrthoDB" id="1650at2759"/>
<feature type="domain" description="Exosome complex component N-terminal" evidence="7">
    <location>
        <begin position="28"/>
        <end position="65"/>
    </location>
</feature>
<feature type="domain" description="RRP4 S1" evidence="9">
    <location>
        <begin position="77"/>
        <end position="148"/>
    </location>
</feature>
<dbReference type="InterPro" id="IPR004088">
    <property type="entry name" value="KH_dom_type_1"/>
</dbReference>
<dbReference type="SUPFAM" id="SSF54791">
    <property type="entry name" value="Eukaryotic type KH-domain (KH-domain type I)"/>
    <property type="match status" value="1"/>
</dbReference>
<dbReference type="SUPFAM" id="SSF50249">
    <property type="entry name" value="Nucleic acid-binding proteins"/>
    <property type="match status" value="1"/>
</dbReference>
<dbReference type="SUPFAM" id="SSF110324">
    <property type="entry name" value="Ribosomal L27 protein-like"/>
    <property type="match status" value="1"/>
</dbReference>
<name>A0A1E4T9T0_9ASCO</name>
<dbReference type="AlphaFoldDB" id="A0A1E4T9T0"/>
<evidence type="ECO:0000313" key="11">
    <source>
        <dbReference type="Proteomes" id="UP000095023"/>
    </source>
</evidence>
<dbReference type="InterPro" id="IPR025721">
    <property type="entry name" value="Exosome_cplx_N_dom"/>
</dbReference>
<evidence type="ECO:0000256" key="1">
    <source>
        <dbReference type="ARBA" id="ARBA00004123"/>
    </source>
</evidence>
<dbReference type="PANTHER" id="PTHR21321:SF4">
    <property type="entry name" value="EXOSOME COMPLEX COMPONENT RRP4"/>
    <property type="match status" value="1"/>
</dbReference>
<dbReference type="InterPro" id="IPR036612">
    <property type="entry name" value="KH_dom_type_1_sf"/>
</dbReference>
<evidence type="ECO:0000256" key="2">
    <source>
        <dbReference type="ARBA" id="ARBA00009155"/>
    </source>
</evidence>
<dbReference type="Gene3D" id="2.40.50.100">
    <property type="match status" value="1"/>
</dbReference>
<dbReference type="GO" id="GO:0005730">
    <property type="term" value="C:nucleolus"/>
    <property type="evidence" value="ECO:0007669"/>
    <property type="project" value="EnsemblFungi"/>
</dbReference>
<dbReference type="InterPro" id="IPR012340">
    <property type="entry name" value="NA-bd_OB-fold"/>
</dbReference>
<feature type="domain" description="K Homology" evidence="8">
    <location>
        <begin position="171"/>
        <end position="212"/>
    </location>
</feature>
<keyword evidence="5" id="KW-0694">RNA-binding</keyword>
<dbReference type="Proteomes" id="UP000095023">
    <property type="component" value="Unassembled WGS sequence"/>
</dbReference>
<comment type="subcellular location">
    <subcellularLocation>
        <location evidence="1">Nucleus</location>
    </subcellularLocation>
</comment>
<accession>A0A1E4T9T0</accession>
<dbReference type="GO" id="GO:0071035">
    <property type="term" value="P:nuclear polyadenylation-dependent rRNA catabolic process"/>
    <property type="evidence" value="ECO:0007669"/>
    <property type="project" value="EnsemblFungi"/>
</dbReference>
<dbReference type="CDD" id="cd22525">
    <property type="entry name" value="KH-I_Rrp4_eukar"/>
    <property type="match status" value="1"/>
</dbReference>
<dbReference type="GO" id="GO:0000176">
    <property type="term" value="C:nuclear exosome (RNase complex)"/>
    <property type="evidence" value="ECO:0007669"/>
    <property type="project" value="EnsemblFungi"/>
</dbReference>
<dbReference type="GO" id="GO:0000467">
    <property type="term" value="P:exonucleolytic trimming to generate mature 3'-end of 5.8S rRNA from tricistronic rRNA transcript (SSU-rRNA, 5.8S rRNA, LSU-rRNA)"/>
    <property type="evidence" value="ECO:0007669"/>
    <property type="project" value="EnsemblFungi"/>
</dbReference>
<proteinExistence type="inferred from homology"/>
<dbReference type="GO" id="GO:0071034">
    <property type="term" value="P:CUT catabolic process"/>
    <property type="evidence" value="ECO:0007669"/>
    <property type="project" value="TreeGrafter"/>
</dbReference>